<dbReference type="Gene3D" id="3.40.50.150">
    <property type="entry name" value="Vaccinia Virus protein VP39"/>
    <property type="match status" value="1"/>
</dbReference>
<evidence type="ECO:0000256" key="8">
    <source>
        <dbReference type="ARBA" id="ARBA00022691"/>
    </source>
</evidence>
<dbReference type="PROSITE" id="PS51585">
    <property type="entry name" value="SAM_MT_TPMT"/>
    <property type="match status" value="1"/>
</dbReference>
<proteinExistence type="inferred from homology"/>
<evidence type="ECO:0000256" key="6">
    <source>
        <dbReference type="ARBA" id="ARBA00022603"/>
    </source>
</evidence>
<evidence type="ECO:0000256" key="2">
    <source>
        <dbReference type="ARBA" id="ARBA00004496"/>
    </source>
</evidence>
<dbReference type="InParanoid" id="A0A6P8IRS8"/>
<protein>
    <recommendedName>
        <fullName evidence="4">thiopurine S-methyltransferase</fullName>
        <ecNumber evidence="4">2.1.1.67</ecNumber>
    </recommendedName>
</protein>
<evidence type="ECO:0000256" key="4">
    <source>
        <dbReference type="ARBA" id="ARBA00011905"/>
    </source>
</evidence>
<keyword evidence="8" id="KW-0949">S-adenosyl-L-methionine</keyword>
<sequence length="238" mass="26999">MADRCDIINVEYWSKRWASNDASWHKSFIQPCLEQHYQKLLPKNDGEQTKARIFVPLCGKSLDMLWLAEKGCQVVGLEGVEEAILEFFKENNVAYDVKTLDPDGIKCYSSLDKSKDISIYRMDVFKVTPIILGGTLDAIWDRGSLSAIGLYVENRGSRYADILSSLLRPSGCIMIENHVWFNDPGPNGGPPSHVPASVLKDLFGKNFDITPLEVDQSIIPKNDRYNRVYNLMRLKTNH</sequence>
<dbReference type="SUPFAM" id="SSF53335">
    <property type="entry name" value="S-adenosyl-L-methionine-dependent methyltransferases"/>
    <property type="match status" value="1"/>
</dbReference>
<organism evidence="9 10">
    <name type="scientific">Actinia tenebrosa</name>
    <name type="common">Australian red waratah sea anemone</name>
    <dbReference type="NCBI Taxonomy" id="6105"/>
    <lineage>
        <taxon>Eukaryota</taxon>
        <taxon>Metazoa</taxon>
        <taxon>Cnidaria</taxon>
        <taxon>Anthozoa</taxon>
        <taxon>Hexacorallia</taxon>
        <taxon>Actiniaria</taxon>
        <taxon>Actiniidae</taxon>
        <taxon>Actinia</taxon>
    </lineage>
</organism>
<dbReference type="InterPro" id="IPR029063">
    <property type="entry name" value="SAM-dependent_MTases_sf"/>
</dbReference>
<dbReference type="PANTHER" id="PTHR10259">
    <property type="entry name" value="THIOPURINE S-METHYLTRANSFERASE"/>
    <property type="match status" value="1"/>
</dbReference>
<evidence type="ECO:0000313" key="10">
    <source>
        <dbReference type="RefSeq" id="XP_031569587.1"/>
    </source>
</evidence>
<keyword evidence="7" id="KW-0808">Transferase</keyword>
<comment type="catalytic activity">
    <reaction evidence="1">
        <text>S-adenosyl-L-methionine + a thiopurine = S-adenosyl-L-homocysteine + a thiopurine S-methylether.</text>
        <dbReference type="EC" id="2.1.1.67"/>
    </reaction>
</comment>
<name>A0A6P8IRS8_ACTTE</name>
<evidence type="ECO:0000256" key="1">
    <source>
        <dbReference type="ARBA" id="ARBA00000903"/>
    </source>
</evidence>
<dbReference type="FunFam" id="3.40.50.150:FF:000101">
    <property type="entry name" value="Thiopurine S-methyltransferase"/>
    <property type="match status" value="1"/>
</dbReference>
<keyword evidence="6" id="KW-0489">Methyltransferase</keyword>
<dbReference type="GO" id="GO:0032259">
    <property type="term" value="P:methylation"/>
    <property type="evidence" value="ECO:0007669"/>
    <property type="project" value="UniProtKB-KW"/>
</dbReference>
<gene>
    <name evidence="10" type="primary">LOC116304075</name>
</gene>
<evidence type="ECO:0000256" key="7">
    <source>
        <dbReference type="ARBA" id="ARBA00022679"/>
    </source>
</evidence>
<dbReference type="FunCoup" id="A0A6P8IRS8">
    <property type="interactions" value="443"/>
</dbReference>
<dbReference type="GO" id="GO:0005737">
    <property type="term" value="C:cytoplasm"/>
    <property type="evidence" value="ECO:0007669"/>
    <property type="project" value="UniProtKB-SubCell"/>
</dbReference>
<dbReference type="InterPro" id="IPR008854">
    <property type="entry name" value="TPMT"/>
</dbReference>
<dbReference type="OrthoDB" id="276151at2759"/>
<dbReference type="Pfam" id="PF05724">
    <property type="entry name" value="TPMT"/>
    <property type="match status" value="1"/>
</dbReference>
<dbReference type="KEGG" id="aten:116304075"/>
<dbReference type="RefSeq" id="XP_031569587.1">
    <property type="nucleotide sequence ID" value="XM_031713727.1"/>
</dbReference>
<evidence type="ECO:0000313" key="9">
    <source>
        <dbReference type="Proteomes" id="UP000515163"/>
    </source>
</evidence>
<dbReference type="Proteomes" id="UP000515163">
    <property type="component" value="Unplaced"/>
</dbReference>
<dbReference type="GeneID" id="116304075"/>
<dbReference type="PANTHER" id="PTHR10259:SF11">
    <property type="entry name" value="THIOPURINE S-METHYLTRANSFERASE"/>
    <property type="match status" value="1"/>
</dbReference>
<keyword evidence="5" id="KW-0963">Cytoplasm</keyword>
<evidence type="ECO:0000256" key="5">
    <source>
        <dbReference type="ARBA" id="ARBA00022490"/>
    </source>
</evidence>
<accession>A0A6P8IRS8</accession>
<comment type="similarity">
    <text evidence="3">Belongs to the class I-like SAM-binding methyltransferase superfamily. TPMT family.</text>
</comment>
<dbReference type="EC" id="2.1.1.67" evidence="4"/>
<reference evidence="10" key="1">
    <citation type="submission" date="2025-08" db="UniProtKB">
        <authorList>
            <consortium name="RefSeq"/>
        </authorList>
    </citation>
    <scope>IDENTIFICATION</scope>
    <source>
        <tissue evidence="10">Tentacle</tissue>
    </source>
</reference>
<evidence type="ECO:0000256" key="3">
    <source>
        <dbReference type="ARBA" id="ARBA00008145"/>
    </source>
</evidence>
<dbReference type="GO" id="GO:0008119">
    <property type="term" value="F:thiopurine S-methyltransferase activity"/>
    <property type="evidence" value="ECO:0007669"/>
    <property type="project" value="UniProtKB-EC"/>
</dbReference>
<dbReference type="AlphaFoldDB" id="A0A6P8IRS8"/>
<keyword evidence="9" id="KW-1185">Reference proteome</keyword>
<comment type="subcellular location">
    <subcellularLocation>
        <location evidence="2">Cytoplasm</location>
    </subcellularLocation>
</comment>